<dbReference type="EMBL" id="AFQF01002314">
    <property type="protein sequence ID" value="EGU81682.1"/>
    <property type="molecule type" value="Genomic_DNA"/>
</dbReference>
<gene>
    <name evidence="1" type="ORF">FOXB_07804</name>
</gene>
<reference evidence="1" key="1">
    <citation type="journal article" date="2012" name="Mol. Plant Microbe Interact.">
        <title>A highly conserved effector in Fusarium oxysporum is required for full virulence on Arabidopsis.</title>
        <authorList>
            <person name="Thatcher L.F."/>
            <person name="Gardiner D.M."/>
            <person name="Kazan K."/>
            <person name="Manners J."/>
        </authorList>
    </citation>
    <scope>NUCLEOTIDE SEQUENCE [LARGE SCALE GENOMIC DNA]</scope>
    <source>
        <strain evidence="1">Fo5176</strain>
    </source>
</reference>
<proteinExistence type="predicted"/>
<feature type="non-terminal residue" evidence="1">
    <location>
        <position position="1"/>
    </location>
</feature>
<evidence type="ECO:0000313" key="1">
    <source>
        <dbReference type="EMBL" id="EGU81682.1"/>
    </source>
</evidence>
<protein>
    <submittedName>
        <fullName evidence="1">Uncharacterized protein</fullName>
    </submittedName>
</protein>
<accession>F9FN24</accession>
<sequence length="33" mass="3855">SLYDRNNTVVNTKLIALFLPVKAKGHAFRYYLE</sequence>
<dbReference type="AlphaFoldDB" id="F9FN24"/>
<comment type="caution">
    <text evidence="1">The sequence shown here is derived from an EMBL/GenBank/DDBJ whole genome shotgun (WGS) entry which is preliminary data.</text>
</comment>
<name>F9FN24_FUSOF</name>
<organism evidence="1">
    <name type="scientific">Fusarium oxysporum (strain Fo5176)</name>
    <name type="common">Fusarium vascular wilt</name>
    <dbReference type="NCBI Taxonomy" id="660025"/>
    <lineage>
        <taxon>Eukaryota</taxon>
        <taxon>Fungi</taxon>
        <taxon>Dikarya</taxon>
        <taxon>Ascomycota</taxon>
        <taxon>Pezizomycotina</taxon>
        <taxon>Sordariomycetes</taxon>
        <taxon>Hypocreomycetidae</taxon>
        <taxon>Hypocreales</taxon>
        <taxon>Nectriaceae</taxon>
        <taxon>Fusarium</taxon>
        <taxon>Fusarium oxysporum species complex</taxon>
    </lineage>
</organism>